<dbReference type="Proteomes" id="UP000261166">
    <property type="component" value="Unassembled WGS sequence"/>
</dbReference>
<organism evidence="1 2">
    <name type="scientific">Eisenbergiella massiliensis</name>
    <dbReference type="NCBI Taxonomy" id="1720294"/>
    <lineage>
        <taxon>Bacteria</taxon>
        <taxon>Bacillati</taxon>
        <taxon>Bacillota</taxon>
        <taxon>Clostridia</taxon>
        <taxon>Lachnospirales</taxon>
        <taxon>Lachnospiraceae</taxon>
        <taxon>Eisenbergiella</taxon>
    </lineage>
</organism>
<dbReference type="RefSeq" id="WP_025488178.1">
    <property type="nucleotide sequence ID" value="NZ_JBKXRP010000002.1"/>
</dbReference>
<dbReference type="AlphaFoldDB" id="A0A3E3J1D6"/>
<protein>
    <submittedName>
        <fullName evidence="1">Uncharacterized protein</fullName>
    </submittedName>
</protein>
<name>A0A3E3J1D6_9FIRM</name>
<accession>A0A3E3J1D6</accession>
<comment type="caution">
    <text evidence="1">The sequence shown here is derived from an EMBL/GenBank/DDBJ whole genome shotgun (WGS) entry which is preliminary data.</text>
</comment>
<proteinExistence type="predicted"/>
<evidence type="ECO:0000313" key="2">
    <source>
        <dbReference type="Proteomes" id="UP000261166"/>
    </source>
</evidence>
<dbReference type="EMBL" id="QVLU01000004">
    <property type="protein sequence ID" value="RGE73158.1"/>
    <property type="molecule type" value="Genomic_DNA"/>
</dbReference>
<evidence type="ECO:0000313" key="1">
    <source>
        <dbReference type="EMBL" id="RGE73158.1"/>
    </source>
</evidence>
<reference evidence="1 2" key="1">
    <citation type="submission" date="2018-08" db="EMBL/GenBank/DDBJ databases">
        <title>A genome reference for cultivated species of the human gut microbiota.</title>
        <authorList>
            <person name="Zou Y."/>
            <person name="Xue W."/>
            <person name="Luo G."/>
        </authorList>
    </citation>
    <scope>NUCLEOTIDE SEQUENCE [LARGE SCALE GENOMIC DNA]</scope>
    <source>
        <strain evidence="1 2">AF26-4BH</strain>
    </source>
</reference>
<gene>
    <name evidence="1" type="ORF">DWY69_06680</name>
</gene>
<sequence>MLPRQQNIVFYNGLQNQPDRFELKYKILRLIQLLISNSRSDEIEKAVNNKNYRNQPFDEFGL</sequence>